<keyword evidence="2" id="KW-0812">Transmembrane</keyword>
<evidence type="ECO:0000256" key="1">
    <source>
        <dbReference type="SAM" id="MobiDB-lite"/>
    </source>
</evidence>
<feature type="region of interest" description="Disordered" evidence="1">
    <location>
        <begin position="74"/>
        <end position="108"/>
    </location>
</feature>
<sequence length="213" mass="23240">MRIVVDAVAIGSEAEQEGVRPGQRLLSVSDPIRTDEDWEVGPGTSLSRVRDAIQFRRPSTISILLSQASVEDDAGWSLEDAQRRRPDTAEGGNGSGESSTGEINSETGLNSELLANITGTDEQMSNSANGAKTVAQQLEEQQRSVEADGAREQAKLKARVQKRREYMDRESGRNDGPFFALLLSFFVLPAAVILIIAFSSGYLDTIADSYRRF</sequence>
<keyword evidence="2" id="KW-1133">Transmembrane helix</keyword>
<dbReference type="Proteomes" id="UP001491310">
    <property type="component" value="Unassembled WGS sequence"/>
</dbReference>
<feature type="transmembrane region" description="Helical" evidence="2">
    <location>
        <begin position="178"/>
        <end position="203"/>
    </location>
</feature>
<feature type="compositionally biased region" description="Low complexity" evidence="1">
    <location>
        <begin position="96"/>
        <end position="108"/>
    </location>
</feature>
<dbReference type="PANTHER" id="PTHR36742">
    <property type="entry name" value="MYOSIN-G HEAVY CHAIN-LIKE PROTEIN"/>
    <property type="match status" value="1"/>
</dbReference>
<name>A0ABR2YNW2_9CHLO</name>
<evidence type="ECO:0008006" key="5">
    <source>
        <dbReference type="Google" id="ProtNLM"/>
    </source>
</evidence>
<keyword evidence="2" id="KW-0472">Membrane</keyword>
<reference evidence="3 4" key="1">
    <citation type="journal article" date="2024" name="Nat. Commun.">
        <title>Phylogenomics reveals the evolutionary origins of lichenization in chlorophyte algae.</title>
        <authorList>
            <person name="Puginier C."/>
            <person name="Libourel C."/>
            <person name="Otte J."/>
            <person name="Skaloud P."/>
            <person name="Haon M."/>
            <person name="Grisel S."/>
            <person name="Petersen M."/>
            <person name="Berrin J.G."/>
            <person name="Delaux P.M."/>
            <person name="Dal Grande F."/>
            <person name="Keller J."/>
        </authorList>
    </citation>
    <scope>NUCLEOTIDE SEQUENCE [LARGE SCALE GENOMIC DNA]</scope>
    <source>
        <strain evidence="3 4">SAG 216-7</strain>
    </source>
</reference>
<feature type="compositionally biased region" description="Basic and acidic residues" evidence="1">
    <location>
        <begin position="140"/>
        <end position="153"/>
    </location>
</feature>
<evidence type="ECO:0000256" key="2">
    <source>
        <dbReference type="SAM" id="Phobius"/>
    </source>
</evidence>
<feature type="region of interest" description="Disordered" evidence="1">
    <location>
        <begin position="134"/>
        <end position="153"/>
    </location>
</feature>
<gene>
    <name evidence="3" type="ORF">WJX75_005664</name>
</gene>
<organism evidence="3 4">
    <name type="scientific">Coccomyxa subellipsoidea</name>
    <dbReference type="NCBI Taxonomy" id="248742"/>
    <lineage>
        <taxon>Eukaryota</taxon>
        <taxon>Viridiplantae</taxon>
        <taxon>Chlorophyta</taxon>
        <taxon>core chlorophytes</taxon>
        <taxon>Trebouxiophyceae</taxon>
        <taxon>Trebouxiophyceae incertae sedis</taxon>
        <taxon>Coccomyxaceae</taxon>
        <taxon>Coccomyxa</taxon>
    </lineage>
</organism>
<dbReference type="EMBL" id="JALJOT010000008">
    <property type="protein sequence ID" value="KAK9908295.1"/>
    <property type="molecule type" value="Genomic_DNA"/>
</dbReference>
<protein>
    <recommendedName>
        <fullName evidence="5">PDZ domain-containing protein</fullName>
    </recommendedName>
</protein>
<proteinExistence type="predicted"/>
<accession>A0ABR2YNW2</accession>
<evidence type="ECO:0000313" key="4">
    <source>
        <dbReference type="Proteomes" id="UP001491310"/>
    </source>
</evidence>
<dbReference type="PANTHER" id="PTHR36742:SF1">
    <property type="entry name" value="MYOSIN-G HEAVY CHAIN-LIKE PROTEIN"/>
    <property type="match status" value="1"/>
</dbReference>
<evidence type="ECO:0000313" key="3">
    <source>
        <dbReference type="EMBL" id="KAK9908295.1"/>
    </source>
</evidence>
<comment type="caution">
    <text evidence="3">The sequence shown here is derived from an EMBL/GenBank/DDBJ whole genome shotgun (WGS) entry which is preliminary data.</text>
</comment>
<keyword evidence="4" id="KW-1185">Reference proteome</keyword>